<keyword evidence="3" id="KW-1185">Reference proteome</keyword>
<evidence type="ECO:0000256" key="1">
    <source>
        <dbReference type="SAM" id="Phobius"/>
    </source>
</evidence>
<feature type="transmembrane region" description="Helical" evidence="1">
    <location>
        <begin position="86"/>
        <end position="105"/>
    </location>
</feature>
<proteinExistence type="predicted"/>
<sequence>MNEKDISIDKYVAWLNEGKSYQDIREDMQAQDCSEKQINTLIPYIERKFFREAQKQANKRVNWGFVGGAITVVSAVALFVADSNAVYYYGLAGLAAVEVMIGFVYQPQGK</sequence>
<evidence type="ECO:0000313" key="3">
    <source>
        <dbReference type="Proteomes" id="UP000004095"/>
    </source>
</evidence>
<dbReference type="EMBL" id="AAWS01000026">
    <property type="protein sequence ID" value="EAY27180.1"/>
    <property type="molecule type" value="Genomic_DNA"/>
</dbReference>
<organism evidence="2 3">
    <name type="scientific">Microscilla marina ATCC 23134</name>
    <dbReference type="NCBI Taxonomy" id="313606"/>
    <lineage>
        <taxon>Bacteria</taxon>
        <taxon>Pseudomonadati</taxon>
        <taxon>Bacteroidota</taxon>
        <taxon>Cytophagia</taxon>
        <taxon>Cytophagales</taxon>
        <taxon>Microscillaceae</taxon>
        <taxon>Microscilla</taxon>
    </lineage>
</organism>
<protein>
    <submittedName>
        <fullName evidence="2">Uncharacterized protein</fullName>
    </submittedName>
</protein>
<reference evidence="2 3" key="1">
    <citation type="submission" date="2007-01" db="EMBL/GenBank/DDBJ databases">
        <authorList>
            <person name="Haygood M."/>
            <person name="Podell S."/>
            <person name="Anderson C."/>
            <person name="Hopkinson B."/>
            <person name="Roe K."/>
            <person name="Barbeau K."/>
            <person name="Gaasterland T."/>
            <person name="Ferriera S."/>
            <person name="Johnson J."/>
            <person name="Kravitz S."/>
            <person name="Beeson K."/>
            <person name="Sutton G."/>
            <person name="Rogers Y.-H."/>
            <person name="Friedman R."/>
            <person name="Frazier M."/>
            <person name="Venter J.C."/>
        </authorList>
    </citation>
    <scope>NUCLEOTIDE SEQUENCE [LARGE SCALE GENOMIC DNA]</scope>
    <source>
        <strain evidence="2 3">ATCC 23134</strain>
    </source>
</reference>
<name>A1ZR91_MICM2</name>
<dbReference type="AlphaFoldDB" id="A1ZR91"/>
<accession>A1ZR91</accession>
<keyword evidence="1" id="KW-0812">Transmembrane</keyword>
<keyword evidence="1" id="KW-0472">Membrane</keyword>
<dbReference type="RefSeq" id="WP_004156295.1">
    <property type="nucleotide sequence ID" value="NZ_AAWS01000026.1"/>
</dbReference>
<keyword evidence="1" id="KW-1133">Transmembrane helix</keyword>
<dbReference type="Proteomes" id="UP000004095">
    <property type="component" value="Unassembled WGS sequence"/>
</dbReference>
<evidence type="ECO:0000313" key="2">
    <source>
        <dbReference type="EMBL" id="EAY27180.1"/>
    </source>
</evidence>
<comment type="caution">
    <text evidence="2">The sequence shown here is derived from an EMBL/GenBank/DDBJ whole genome shotgun (WGS) entry which is preliminary data.</text>
</comment>
<gene>
    <name evidence="2" type="ORF">M23134_08454</name>
</gene>
<feature type="transmembrane region" description="Helical" evidence="1">
    <location>
        <begin position="61"/>
        <end position="80"/>
    </location>
</feature>